<dbReference type="Proteomes" id="UP000070475">
    <property type="component" value="Unassembled WGS sequence"/>
</dbReference>
<dbReference type="Gene3D" id="2.30.39.10">
    <property type="entry name" value="Alpha-1-antitrypsin, domain 1"/>
    <property type="match status" value="1"/>
</dbReference>
<dbReference type="PROSITE" id="PS00284">
    <property type="entry name" value="SERPIN"/>
    <property type="match status" value="1"/>
</dbReference>
<evidence type="ECO:0000313" key="4">
    <source>
        <dbReference type="EMBL" id="KWX76984.1"/>
    </source>
</evidence>
<gene>
    <name evidence="4" type="ORF">AMQ84_13465</name>
</gene>
<dbReference type="SUPFAM" id="SSF56574">
    <property type="entry name" value="Serpins"/>
    <property type="match status" value="1"/>
</dbReference>
<reference evidence="4 5" key="1">
    <citation type="submission" date="2015-08" db="EMBL/GenBank/DDBJ databases">
        <title>Genomes of Paenibacillus riograndensis.</title>
        <authorList>
            <person name="Sant'Anna F.H."/>
            <person name="Souza R."/>
            <person name="Ambrosini A."/>
            <person name="Bach E."/>
            <person name="Fernandes G."/>
            <person name="Balsanelli E."/>
            <person name="Baura V.A."/>
            <person name="Pedrosa F.O."/>
            <person name="Souza E.M."/>
            <person name="Passaglia L."/>
        </authorList>
    </citation>
    <scope>NUCLEOTIDE SEQUENCE [LARGE SCALE GENOMIC DNA]</scope>
    <source>
        <strain evidence="4 5">CAS34</strain>
    </source>
</reference>
<dbReference type="SMART" id="SM00093">
    <property type="entry name" value="SERPIN"/>
    <property type="match status" value="1"/>
</dbReference>
<dbReference type="InterPro" id="IPR023795">
    <property type="entry name" value="Serpin_CS"/>
</dbReference>
<dbReference type="Gene3D" id="3.30.497.10">
    <property type="entry name" value="Antithrombin, subunit I, domain 2"/>
    <property type="match status" value="1"/>
</dbReference>
<feature type="chain" id="PRO_5038616997" description="Serpin domain-containing protein" evidence="2">
    <location>
        <begin position="22"/>
        <end position="413"/>
    </location>
</feature>
<evidence type="ECO:0000259" key="3">
    <source>
        <dbReference type="SMART" id="SM00093"/>
    </source>
</evidence>
<evidence type="ECO:0000256" key="1">
    <source>
        <dbReference type="RuleBase" id="RU000411"/>
    </source>
</evidence>
<dbReference type="AlphaFoldDB" id="A0A132U0G2"/>
<keyword evidence="2" id="KW-0732">Signal</keyword>
<evidence type="ECO:0000313" key="5">
    <source>
        <dbReference type="Proteomes" id="UP000070475"/>
    </source>
</evidence>
<keyword evidence="5" id="KW-1185">Reference proteome</keyword>
<dbReference type="PANTHER" id="PTHR11461">
    <property type="entry name" value="SERINE PROTEASE INHIBITOR, SERPIN"/>
    <property type="match status" value="1"/>
</dbReference>
<dbReference type="InterPro" id="IPR042185">
    <property type="entry name" value="Serpin_sf_2"/>
</dbReference>
<dbReference type="InterPro" id="IPR023796">
    <property type="entry name" value="Serpin_dom"/>
</dbReference>
<dbReference type="GO" id="GO:0005615">
    <property type="term" value="C:extracellular space"/>
    <property type="evidence" value="ECO:0007669"/>
    <property type="project" value="InterPro"/>
</dbReference>
<dbReference type="PATRIC" id="fig|483937.3.peg.2295"/>
<dbReference type="PANTHER" id="PTHR11461:SF211">
    <property type="entry name" value="GH10112P-RELATED"/>
    <property type="match status" value="1"/>
</dbReference>
<feature type="domain" description="Serpin" evidence="3">
    <location>
        <begin position="50"/>
        <end position="409"/>
    </location>
</feature>
<protein>
    <recommendedName>
        <fullName evidence="3">Serpin domain-containing protein</fullName>
    </recommendedName>
</protein>
<dbReference type="CDD" id="cd19588">
    <property type="entry name" value="serpin_miropin-like"/>
    <property type="match status" value="1"/>
</dbReference>
<evidence type="ECO:0000256" key="2">
    <source>
        <dbReference type="SAM" id="SignalP"/>
    </source>
</evidence>
<dbReference type="InterPro" id="IPR036186">
    <property type="entry name" value="Serpin_sf"/>
</dbReference>
<feature type="signal peptide" evidence="2">
    <location>
        <begin position="1"/>
        <end position="21"/>
    </location>
</feature>
<dbReference type="InterPro" id="IPR000215">
    <property type="entry name" value="Serpin_fam"/>
</dbReference>
<proteinExistence type="inferred from homology"/>
<dbReference type="InterPro" id="IPR042178">
    <property type="entry name" value="Serpin_sf_1"/>
</dbReference>
<comment type="caution">
    <text evidence="4">The sequence shown here is derived from an EMBL/GenBank/DDBJ whole genome shotgun (WGS) entry which is preliminary data.</text>
</comment>
<dbReference type="EMBL" id="LIRB01000128">
    <property type="protein sequence ID" value="KWX76984.1"/>
    <property type="molecule type" value="Genomic_DNA"/>
</dbReference>
<dbReference type="Pfam" id="PF00079">
    <property type="entry name" value="Serpin"/>
    <property type="match status" value="1"/>
</dbReference>
<dbReference type="PROSITE" id="PS51257">
    <property type="entry name" value="PROKAR_LIPOPROTEIN"/>
    <property type="match status" value="1"/>
</dbReference>
<name>A0A132U0G2_9BACL</name>
<dbReference type="GO" id="GO:0004867">
    <property type="term" value="F:serine-type endopeptidase inhibitor activity"/>
    <property type="evidence" value="ECO:0007669"/>
    <property type="project" value="InterPro"/>
</dbReference>
<accession>A0A132U0G2</accession>
<organism evidence="4 5">
    <name type="scientific">Paenibacillus riograndensis</name>
    <dbReference type="NCBI Taxonomy" id="483937"/>
    <lineage>
        <taxon>Bacteria</taxon>
        <taxon>Bacillati</taxon>
        <taxon>Bacillota</taxon>
        <taxon>Bacilli</taxon>
        <taxon>Bacillales</taxon>
        <taxon>Paenibacillaceae</taxon>
        <taxon>Paenibacillus</taxon>
        <taxon>Paenibacillus sonchi group</taxon>
    </lineage>
</organism>
<sequence>MVKRIPVLLLAILLLSGCSQGGTVMSYSERQAAASKLDLRLAQQSNLLGLKLFSQLRDKSGGNLTISPYSIATALALAYNGSAGETAEELGQLLGYAPGELQKLNASHQALLPVMQDAGPGIELKLANSVWGTSRLPLREDYLKTGKAYYKAEIRTTDLAAPRSVTEINGWVSKHTEHTIKEMLDQPPGPDAVAVLVNALYFKGGWKDAFPEENTRQAEFHLPADETVQVPMMSRTGYFPYAAHEDWEAIRIPYGDEQMDMLVILPSERSSLEDLETRLAEGGIPAEEDFENRQGTVGLPRFTANYGTDLKDAVQALGVKQAFDPAKGDFSKLADTPDPIYISRIIHKTYVDVNEKGTEASASTLVEMLAGAAPSVKLPFQMTVDRPFLFVIEDRQTGVWLFLGAIENPLLTH</sequence>
<comment type="similarity">
    <text evidence="1">Belongs to the serpin family.</text>
</comment>